<protein>
    <submittedName>
        <fullName evidence="1">Uncharacterized protein</fullName>
    </submittedName>
</protein>
<proteinExistence type="predicted"/>
<accession>A0A1F6XVV4</accession>
<sequence>MNKTNFPSVIDKIEEDCLLMEKGERKYFSVDLSSSEAVALVEKINSAREKKAKTGKIKIFQPQKGMIKVSC</sequence>
<comment type="caution">
    <text evidence="1">The sequence shown here is derived from an EMBL/GenBank/DDBJ whole genome shotgun (WGS) entry which is preliminary data.</text>
</comment>
<dbReference type="Proteomes" id="UP000176479">
    <property type="component" value="Unassembled WGS sequence"/>
</dbReference>
<reference evidence="1 2" key="1">
    <citation type="journal article" date="2016" name="Nat. Commun.">
        <title>Thousands of microbial genomes shed light on interconnected biogeochemical processes in an aquifer system.</title>
        <authorList>
            <person name="Anantharaman K."/>
            <person name="Brown C.T."/>
            <person name="Hug L.A."/>
            <person name="Sharon I."/>
            <person name="Castelle C.J."/>
            <person name="Probst A.J."/>
            <person name="Thomas B.C."/>
            <person name="Singh A."/>
            <person name="Wilkins M.J."/>
            <person name="Karaoz U."/>
            <person name="Brodie E.L."/>
            <person name="Williams K.H."/>
            <person name="Hubbard S.S."/>
            <person name="Banfield J.F."/>
        </authorList>
    </citation>
    <scope>NUCLEOTIDE SEQUENCE [LARGE SCALE GENOMIC DNA]</scope>
</reference>
<evidence type="ECO:0000313" key="2">
    <source>
        <dbReference type="Proteomes" id="UP000176479"/>
    </source>
</evidence>
<evidence type="ECO:0000313" key="1">
    <source>
        <dbReference type="EMBL" id="OGI98265.1"/>
    </source>
</evidence>
<dbReference type="AlphaFoldDB" id="A0A1F6XVV4"/>
<gene>
    <name evidence="1" type="ORF">A3H53_03960</name>
</gene>
<organism evidence="1 2">
    <name type="scientific">Candidatus Nomurabacteria bacterium RIFCSPLOWO2_02_FULL_40_10</name>
    <dbReference type="NCBI Taxonomy" id="1801786"/>
    <lineage>
        <taxon>Bacteria</taxon>
        <taxon>Candidatus Nomuraibacteriota</taxon>
    </lineage>
</organism>
<name>A0A1F6XVV4_9BACT</name>
<dbReference type="EMBL" id="MFVK01000039">
    <property type="protein sequence ID" value="OGI98265.1"/>
    <property type="molecule type" value="Genomic_DNA"/>
</dbReference>